<proteinExistence type="predicted"/>
<name>A0ABV8IWM4_9ACTN</name>
<sequence>MSESNCGAAEAEAYPIASLWVMHHNRPQVMREWMFYSPLCDTFWGQVEHHYGGWDIPLQMWRQPEYGGRNVLAYGAVHVGSIEVEDTLETRMVSAKKGAVKFCVGGLDQDPDTEPENQEYSDYQTEDCTTFR</sequence>
<feature type="compositionally biased region" description="Polar residues" evidence="1">
    <location>
        <begin position="120"/>
        <end position="132"/>
    </location>
</feature>
<organism evidence="2 3">
    <name type="scientific">Actinoplanes subglobosus</name>
    <dbReference type="NCBI Taxonomy" id="1547892"/>
    <lineage>
        <taxon>Bacteria</taxon>
        <taxon>Bacillati</taxon>
        <taxon>Actinomycetota</taxon>
        <taxon>Actinomycetes</taxon>
        <taxon>Micromonosporales</taxon>
        <taxon>Micromonosporaceae</taxon>
        <taxon>Actinoplanes</taxon>
    </lineage>
</organism>
<gene>
    <name evidence="2" type="ORF">ACFO0C_21015</name>
</gene>
<evidence type="ECO:0000313" key="3">
    <source>
        <dbReference type="Proteomes" id="UP001595867"/>
    </source>
</evidence>
<dbReference type="RefSeq" id="WP_378068335.1">
    <property type="nucleotide sequence ID" value="NZ_JBHSBL010000017.1"/>
</dbReference>
<reference evidence="3" key="1">
    <citation type="journal article" date="2019" name="Int. J. Syst. Evol. Microbiol.">
        <title>The Global Catalogue of Microorganisms (GCM) 10K type strain sequencing project: providing services to taxonomists for standard genome sequencing and annotation.</title>
        <authorList>
            <consortium name="The Broad Institute Genomics Platform"/>
            <consortium name="The Broad Institute Genome Sequencing Center for Infectious Disease"/>
            <person name="Wu L."/>
            <person name="Ma J."/>
        </authorList>
    </citation>
    <scope>NUCLEOTIDE SEQUENCE [LARGE SCALE GENOMIC DNA]</scope>
    <source>
        <strain evidence="3">TBRC 5832</strain>
    </source>
</reference>
<accession>A0ABV8IWM4</accession>
<dbReference type="EMBL" id="JBHSBL010000017">
    <property type="protein sequence ID" value="MFC4067422.1"/>
    <property type="molecule type" value="Genomic_DNA"/>
</dbReference>
<feature type="region of interest" description="Disordered" evidence="1">
    <location>
        <begin position="107"/>
        <end position="132"/>
    </location>
</feature>
<evidence type="ECO:0000313" key="2">
    <source>
        <dbReference type="EMBL" id="MFC4067422.1"/>
    </source>
</evidence>
<comment type="caution">
    <text evidence="2">The sequence shown here is derived from an EMBL/GenBank/DDBJ whole genome shotgun (WGS) entry which is preliminary data.</text>
</comment>
<feature type="compositionally biased region" description="Acidic residues" evidence="1">
    <location>
        <begin position="109"/>
        <end position="119"/>
    </location>
</feature>
<protein>
    <submittedName>
        <fullName evidence="2">Uncharacterized protein</fullName>
    </submittedName>
</protein>
<dbReference type="Proteomes" id="UP001595867">
    <property type="component" value="Unassembled WGS sequence"/>
</dbReference>
<evidence type="ECO:0000256" key="1">
    <source>
        <dbReference type="SAM" id="MobiDB-lite"/>
    </source>
</evidence>
<keyword evidence="3" id="KW-1185">Reference proteome</keyword>